<dbReference type="PANTHER" id="PTHR20898:SF0">
    <property type="entry name" value="DAEDALUS ON 3-RELATED"/>
    <property type="match status" value="1"/>
</dbReference>
<organism evidence="2 3">
    <name type="scientific">Drosophila willistoni</name>
    <name type="common">Fruit fly</name>
    <dbReference type="NCBI Taxonomy" id="7260"/>
    <lineage>
        <taxon>Eukaryota</taxon>
        <taxon>Metazoa</taxon>
        <taxon>Ecdysozoa</taxon>
        <taxon>Arthropoda</taxon>
        <taxon>Hexapoda</taxon>
        <taxon>Insecta</taxon>
        <taxon>Pterygota</taxon>
        <taxon>Neoptera</taxon>
        <taxon>Endopterygota</taxon>
        <taxon>Diptera</taxon>
        <taxon>Brachycera</taxon>
        <taxon>Muscomorpha</taxon>
        <taxon>Ephydroidea</taxon>
        <taxon>Drosophilidae</taxon>
        <taxon>Drosophila</taxon>
        <taxon>Sophophora</taxon>
    </lineage>
</organism>
<protein>
    <recommendedName>
        <fullName evidence="4">MD-2-related lipid-recognition domain-containing protein</fullName>
    </recommendedName>
</protein>
<evidence type="ECO:0000313" key="2">
    <source>
        <dbReference type="EMBL" id="EDW85132.2"/>
    </source>
</evidence>
<keyword evidence="3" id="KW-1185">Reference proteome</keyword>
<dbReference type="SMART" id="SM00697">
    <property type="entry name" value="DM8"/>
    <property type="match status" value="1"/>
</dbReference>
<dbReference type="InterPro" id="IPR010512">
    <property type="entry name" value="DUF1091"/>
</dbReference>
<feature type="chain" id="PRO_5006458479" description="MD-2-related lipid-recognition domain-containing protein" evidence="1">
    <location>
        <begin position="21"/>
        <end position="190"/>
    </location>
</feature>
<name>B4NKG0_DROWI</name>
<accession>B4NKG0</accession>
<dbReference type="eggNOG" id="ENOG502TM4J">
    <property type="taxonomic scope" value="Eukaryota"/>
</dbReference>
<dbReference type="OrthoDB" id="7859583at2759"/>
<gene>
    <name evidence="2" type="primary">Dwil\GK12774</name>
    <name evidence="2" type="ORF">Dwil_GK12774</name>
</gene>
<feature type="signal peptide" evidence="1">
    <location>
        <begin position="1"/>
        <end position="20"/>
    </location>
</feature>
<dbReference type="Proteomes" id="UP000007798">
    <property type="component" value="Unassembled WGS sequence"/>
</dbReference>
<evidence type="ECO:0000256" key="1">
    <source>
        <dbReference type="SAM" id="SignalP"/>
    </source>
</evidence>
<dbReference type="HOGENOM" id="CLU_116900_2_0_1"/>
<keyword evidence="1" id="KW-0732">Signal</keyword>
<dbReference type="InParanoid" id="B4NKG0"/>
<dbReference type="EMBL" id="CH964272">
    <property type="protein sequence ID" value="EDW85132.2"/>
    <property type="molecule type" value="Genomic_DNA"/>
</dbReference>
<dbReference type="Pfam" id="PF06477">
    <property type="entry name" value="DUF1091"/>
    <property type="match status" value="1"/>
</dbReference>
<evidence type="ECO:0000313" key="3">
    <source>
        <dbReference type="Proteomes" id="UP000007798"/>
    </source>
</evidence>
<evidence type="ECO:0008006" key="4">
    <source>
        <dbReference type="Google" id="ProtNLM"/>
    </source>
</evidence>
<dbReference type="PANTHER" id="PTHR20898">
    <property type="entry name" value="DAEDALUS ON 3-RELATED-RELATED"/>
    <property type="match status" value="1"/>
</dbReference>
<dbReference type="AlphaFoldDB" id="B4NKG0"/>
<dbReference type="KEGG" id="dwi:6651731"/>
<reference evidence="2 3" key="1">
    <citation type="journal article" date="2007" name="Nature">
        <title>Evolution of genes and genomes on the Drosophila phylogeny.</title>
        <authorList>
            <consortium name="Drosophila 12 Genomes Consortium"/>
            <person name="Clark A.G."/>
            <person name="Eisen M.B."/>
            <person name="Smith D.R."/>
            <person name="Bergman C.M."/>
            <person name="Oliver B."/>
            <person name="Markow T.A."/>
            <person name="Kaufman T.C."/>
            <person name="Kellis M."/>
            <person name="Gelbart W."/>
            <person name="Iyer V.N."/>
            <person name="Pollard D.A."/>
            <person name="Sackton T.B."/>
            <person name="Larracuente A.M."/>
            <person name="Singh N.D."/>
            <person name="Abad J.P."/>
            <person name="Abt D.N."/>
            <person name="Adryan B."/>
            <person name="Aguade M."/>
            <person name="Akashi H."/>
            <person name="Anderson W.W."/>
            <person name="Aquadro C.F."/>
            <person name="Ardell D.H."/>
            <person name="Arguello R."/>
            <person name="Artieri C.G."/>
            <person name="Barbash D.A."/>
            <person name="Barker D."/>
            <person name="Barsanti P."/>
            <person name="Batterham P."/>
            <person name="Batzoglou S."/>
            <person name="Begun D."/>
            <person name="Bhutkar A."/>
            <person name="Blanco E."/>
            <person name="Bosak S.A."/>
            <person name="Bradley R.K."/>
            <person name="Brand A.D."/>
            <person name="Brent M.R."/>
            <person name="Brooks A.N."/>
            <person name="Brown R.H."/>
            <person name="Butlin R.K."/>
            <person name="Caggese C."/>
            <person name="Calvi B.R."/>
            <person name="Bernardo de Carvalho A."/>
            <person name="Caspi A."/>
            <person name="Castrezana S."/>
            <person name="Celniker S.E."/>
            <person name="Chang J.L."/>
            <person name="Chapple C."/>
            <person name="Chatterji S."/>
            <person name="Chinwalla A."/>
            <person name="Civetta A."/>
            <person name="Clifton S.W."/>
            <person name="Comeron J.M."/>
            <person name="Costello J.C."/>
            <person name="Coyne J.A."/>
            <person name="Daub J."/>
            <person name="David R.G."/>
            <person name="Delcher A.L."/>
            <person name="Delehaunty K."/>
            <person name="Do C.B."/>
            <person name="Ebling H."/>
            <person name="Edwards K."/>
            <person name="Eickbush T."/>
            <person name="Evans J.D."/>
            <person name="Filipski A."/>
            <person name="Findeiss S."/>
            <person name="Freyhult E."/>
            <person name="Fulton L."/>
            <person name="Fulton R."/>
            <person name="Garcia A.C."/>
            <person name="Gardiner A."/>
            <person name="Garfield D.A."/>
            <person name="Garvin B.E."/>
            <person name="Gibson G."/>
            <person name="Gilbert D."/>
            <person name="Gnerre S."/>
            <person name="Godfrey J."/>
            <person name="Good R."/>
            <person name="Gotea V."/>
            <person name="Gravely B."/>
            <person name="Greenberg A.J."/>
            <person name="Griffiths-Jones S."/>
            <person name="Gross S."/>
            <person name="Guigo R."/>
            <person name="Gustafson E.A."/>
            <person name="Haerty W."/>
            <person name="Hahn M.W."/>
            <person name="Halligan D.L."/>
            <person name="Halpern A.L."/>
            <person name="Halter G.M."/>
            <person name="Han M.V."/>
            <person name="Heger A."/>
            <person name="Hillier L."/>
            <person name="Hinrichs A.S."/>
            <person name="Holmes I."/>
            <person name="Hoskins R.A."/>
            <person name="Hubisz M.J."/>
            <person name="Hultmark D."/>
            <person name="Huntley M.A."/>
            <person name="Jaffe D.B."/>
            <person name="Jagadeeshan S."/>
            <person name="Jeck W.R."/>
            <person name="Johnson J."/>
            <person name="Jones C.D."/>
            <person name="Jordan W.C."/>
            <person name="Karpen G.H."/>
            <person name="Kataoka E."/>
            <person name="Keightley P.D."/>
            <person name="Kheradpour P."/>
            <person name="Kirkness E.F."/>
            <person name="Koerich L.B."/>
            <person name="Kristiansen K."/>
            <person name="Kudrna D."/>
            <person name="Kulathinal R.J."/>
            <person name="Kumar S."/>
            <person name="Kwok R."/>
            <person name="Lander E."/>
            <person name="Langley C.H."/>
            <person name="Lapoint R."/>
            <person name="Lazzaro B.P."/>
            <person name="Lee S.J."/>
            <person name="Levesque L."/>
            <person name="Li R."/>
            <person name="Lin C.F."/>
            <person name="Lin M.F."/>
            <person name="Lindblad-Toh K."/>
            <person name="Llopart A."/>
            <person name="Long M."/>
            <person name="Low L."/>
            <person name="Lozovsky E."/>
            <person name="Lu J."/>
            <person name="Luo M."/>
            <person name="Machado C.A."/>
            <person name="Makalowski W."/>
            <person name="Marzo M."/>
            <person name="Matsuda M."/>
            <person name="Matzkin L."/>
            <person name="McAllister B."/>
            <person name="McBride C.S."/>
            <person name="McKernan B."/>
            <person name="McKernan K."/>
            <person name="Mendez-Lago M."/>
            <person name="Minx P."/>
            <person name="Mollenhauer M.U."/>
            <person name="Montooth K."/>
            <person name="Mount S.M."/>
            <person name="Mu X."/>
            <person name="Myers E."/>
            <person name="Negre B."/>
            <person name="Newfeld S."/>
            <person name="Nielsen R."/>
            <person name="Noor M.A."/>
            <person name="O'Grady P."/>
            <person name="Pachter L."/>
            <person name="Papaceit M."/>
            <person name="Parisi M.J."/>
            <person name="Parisi M."/>
            <person name="Parts L."/>
            <person name="Pedersen J.S."/>
            <person name="Pesole G."/>
            <person name="Phillippy A.M."/>
            <person name="Ponting C.P."/>
            <person name="Pop M."/>
            <person name="Porcelli D."/>
            <person name="Powell J.R."/>
            <person name="Prohaska S."/>
            <person name="Pruitt K."/>
            <person name="Puig M."/>
            <person name="Quesneville H."/>
            <person name="Ram K.R."/>
            <person name="Rand D."/>
            <person name="Rasmussen M.D."/>
            <person name="Reed L.K."/>
            <person name="Reenan R."/>
            <person name="Reily A."/>
            <person name="Remington K.A."/>
            <person name="Rieger T.T."/>
            <person name="Ritchie M.G."/>
            <person name="Robin C."/>
            <person name="Rogers Y.H."/>
            <person name="Rohde C."/>
            <person name="Rozas J."/>
            <person name="Rubenfield M.J."/>
            <person name="Ruiz A."/>
            <person name="Russo S."/>
            <person name="Salzberg S.L."/>
            <person name="Sanchez-Gracia A."/>
            <person name="Saranga D.J."/>
            <person name="Sato H."/>
            <person name="Schaeffer S.W."/>
            <person name="Schatz M.C."/>
            <person name="Schlenke T."/>
            <person name="Schwartz R."/>
            <person name="Segarra C."/>
            <person name="Singh R.S."/>
            <person name="Sirot L."/>
            <person name="Sirota M."/>
            <person name="Sisneros N.B."/>
            <person name="Smith C.D."/>
            <person name="Smith T.F."/>
            <person name="Spieth J."/>
            <person name="Stage D.E."/>
            <person name="Stark A."/>
            <person name="Stephan W."/>
            <person name="Strausberg R.L."/>
            <person name="Strempel S."/>
            <person name="Sturgill D."/>
            <person name="Sutton G."/>
            <person name="Sutton G.G."/>
            <person name="Tao W."/>
            <person name="Teichmann S."/>
            <person name="Tobari Y.N."/>
            <person name="Tomimura Y."/>
            <person name="Tsolas J.M."/>
            <person name="Valente V.L."/>
            <person name="Venter E."/>
            <person name="Venter J.C."/>
            <person name="Vicario S."/>
            <person name="Vieira F.G."/>
            <person name="Vilella A.J."/>
            <person name="Villasante A."/>
            <person name="Walenz B."/>
            <person name="Wang J."/>
            <person name="Wasserman M."/>
            <person name="Watts T."/>
            <person name="Wilson D."/>
            <person name="Wilson R.K."/>
            <person name="Wing R.A."/>
            <person name="Wolfner M.F."/>
            <person name="Wong A."/>
            <person name="Wong G.K."/>
            <person name="Wu C.I."/>
            <person name="Wu G."/>
            <person name="Yamamoto D."/>
            <person name="Yang H.P."/>
            <person name="Yang S.P."/>
            <person name="Yorke J.A."/>
            <person name="Yoshida K."/>
            <person name="Zdobnov E."/>
            <person name="Zhang P."/>
            <person name="Zhang Y."/>
            <person name="Zimin A.V."/>
            <person name="Baldwin J."/>
            <person name="Abdouelleil A."/>
            <person name="Abdulkadir J."/>
            <person name="Abebe A."/>
            <person name="Abera B."/>
            <person name="Abreu J."/>
            <person name="Acer S.C."/>
            <person name="Aftuck L."/>
            <person name="Alexander A."/>
            <person name="An P."/>
            <person name="Anderson E."/>
            <person name="Anderson S."/>
            <person name="Arachi H."/>
            <person name="Azer M."/>
            <person name="Bachantsang P."/>
            <person name="Barry A."/>
            <person name="Bayul T."/>
            <person name="Berlin A."/>
            <person name="Bessette D."/>
            <person name="Bloom T."/>
            <person name="Blye J."/>
            <person name="Boguslavskiy L."/>
            <person name="Bonnet C."/>
            <person name="Boukhgalter B."/>
            <person name="Bourzgui I."/>
            <person name="Brown A."/>
            <person name="Cahill P."/>
            <person name="Channer S."/>
            <person name="Cheshatsang Y."/>
            <person name="Chuda L."/>
            <person name="Citroen M."/>
            <person name="Collymore A."/>
            <person name="Cooke P."/>
            <person name="Costello M."/>
            <person name="D'Aco K."/>
            <person name="Daza R."/>
            <person name="De Haan G."/>
            <person name="DeGray S."/>
            <person name="DeMaso C."/>
            <person name="Dhargay N."/>
            <person name="Dooley K."/>
            <person name="Dooley E."/>
            <person name="Doricent M."/>
            <person name="Dorje P."/>
            <person name="Dorjee K."/>
            <person name="Dupes A."/>
            <person name="Elong R."/>
            <person name="Falk J."/>
            <person name="Farina A."/>
            <person name="Faro S."/>
            <person name="Ferguson D."/>
            <person name="Fisher S."/>
            <person name="Foley C.D."/>
            <person name="Franke A."/>
            <person name="Friedrich D."/>
            <person name="Gadbois L."/>
            <person name="Gearin G."/>
            <person name="Gearin C.R."/>
            <person name="Giannoukos G."/>
            <person name="Goode T."/>
            <person name="Graham J."/>
            <person name="Grandbois E."/>
            <person name="Grewal S."/>
            <person name="Gyaltsen K."/>
            <person name="Hafez N."/>
            <person name="Hagos B."/>
            <person name="Hall J."/>
            <person name="Henson C."/>
            <person name="Hollinger A."/>
            <person name="Honan T."/>
            <person name="Huard M.D."/>
            <person name="Hughes L."/>
            <person name="Hurhula B."/>
            <person name="Husby M.E."/>
            <person name="Kamat A."/>
            <person name="Kanga B."/>
            <person name="Kashin S."/>
            <person name="Khazanovich D."/>
            <person name="Kisner P."/>
            <person name="Lance K."/>
            <person name="Lara M."/>
            <person name="Lee W."/>
            <person name="Lennon N."/>
            <person name="Letendre F."/>
            <person name="LeVine R."/>
            <person name="Lipovsky A."/>
            <person name="Liu X."/>
            <person name="Liu J."/>
            <person name="Liu S."/>
            <person name="Lokyitsang T."/>
            <person name="Lokyitsang Y."/>
            <person name="Lubonja R."/>
            <person name="Lui A."/>
            <person name="MacDonald P."/>
            <person name="Magnisalis V."/>
            <person name="Maru K."/>
            <person name="Matthews C."/>
            <person name="McCusker W."/>
            <person name="McDonough S."/>
            <person name="Mehta T."/>
            <person name="Meldrim J."/>
            <person name="Meneus L."/>
            <person name="Mihai O."/>
            <person name="Mihalev A."/>
            <person name="Mihova T."/>
            <person name="Mittelman R."/>
            <person name="Mlenga V."/>
            <person name="Montmayeur A."/>
            <person name="Mulrain L."/>
            <person name="Navidi A."/>
            <person name="Naylor J."/>
            <person name="Negash T."/>
            <person name="Nguyen T."/>
            <person name="Nguyen N."/>
            <person name="Nicol R."/>
            <person name="Norbu C."/>
            <person name="Norbu N."/>
            <person name="Novod N."/>
            <person name="O'Neill B."/>
            <person name="Osman S."/>
            <person name="Markiewicz E."/>
            <person name="Oyono O.L."/>
            <person name="Patti C."/>
            <person name="Phunkhang P."/>
            <person name="Pierre F."/>
            <person name="Priest M."/>
            <person name="Raghuraman S."/>
            <person name="Rege F."/>
            <person name="Reyes R."/>
            <person name="Rise C."/>
            <person name="Rogov P."/>
            <person name="Ross K."/>
            <person name="Ryan E."/>
            <person name="Settipalli S."/>
            <person name="Shea T."/>
            <person name="Sherpa N."/>
            <person name="Shi L."/>
            <person name="Shih D."/>
            <person name="Sparrow T."/>
            <person name="Spaulding J."/>
            <person name="Stalker J."/>
            <person name="Stange-Thomann N."/>
            <person name="Stavropoulos S."/>
            <person name="Stone C."/>
            <person name="Strader C."/>
            <person name="Tesfaye S."/>
            <person name="Thomson T."/>
            <person name="Thoulutsang Y."/>
            <person name="Thoulutsang D."/>
            <person name="Topham K."/>
            <person name="Topping I."/>
            <person name="Tsamla T."/>
            <person name="Vassiliev H."/>
            <person name="Vo A."/>
            <person name="Wangchuk T."/>
            <person name="Wangdi T."/>
            <person name="Weiand M."/>
            <person name="Wilkinson J."/>
            <person name="Wilson A."/>
            <person name="Yadav S."/>
            <person name="Young G."/>
            <person name="Yu Q."/>
            <person name="Zembek L."/>
            <person name="Zhong D."/>
            <person name="Zimmer A."/>
            <person name="Zwirko Z."/>
            <person name="Jaffe D.B."/>
            <person name="Alvarez P."/>
            <person name="Brockman W."/>
            <person name="Butler J."/>
            <person name="Chin C."/>
            <person name="Gnerre S."/>
            <person name="Grabherr M."/>
            <person name="Kleber M."/>
            <person name="Mauceli E."/>
            <person name="MacCallum I."/>
        </authorList>
    </citation>
    <scope>NUCLEOTIDE SEQUENCE [LARGE SCALE GENOMIC DNA]</scope>
    <source>
        <strain evidence="3">Tucson 14030-0811.24</strain>
    </source>
</reference>
<sequence>MLATVLFVLCYLALVQEMKCEPKIVYKMMNIECHTDPKYSTNASCRVKAINWNKAVANMDVDLVKPLRNISLHLQVFKKDFTNQYQPFLINVYMNICSILSRQNFLPYGVIFLKVAKTFSNFNHSCPYEGHLFARGVYLDEKFLPNNFPLGYYKVNFTIFETYPKILDYVGGVVGYVNAMEPIKIKKKNK</sequence>
<proteinExistence type="predicted"/>